<name>A0A7L7LBR8_9BACT</name>
<dbReference type="RefSeq" id="WP_182412601.1">
    <property type="nucleotide sequence ID" value="NZ_CP055153.1"/>
</dbReference>
<proteinExistence type="predicted"/>
<evidence type="ECO:0000256" key="1">
    <source>
        <dbReference type="SAM" id="Phobius"/>
    </source>
</evidence>
<accession>A0A7L7LBR8</accession>
<feature type="transmembrane region" description="Helical" evidence="1">
    <location>
        <begin position="35"/>
        <end position="55"/>
    </location>
</feature>
<keyword evidence="1" id="KW-1133">Transmembrane helix</keyword>
<keyword evidence="3" id="KW-1185">Reference proteome</keyword>
<reference evidence="2 3" key="1">
    <citation type="submission" date="2020-06" db="EMBL/GenBank/DDBJ databases">
        <authorList>
            <person name="Hwang Y.J."/>
        </authorList>
    </citation>
    <scope>NUCLEOTIDE SEQUENCE [LARGE SCALE GENOMIC DNA]</scope>
    <source>
        <strain evidence="2 3">KUDC8001</strain>
    </source>
</reference>
<keyword evidence="1" id="KW-0472">Membrane</keyword>
<gene>
    <name evidence="2" type="ORF">HUW48_19860</name>
</gene>
<dbReference type="Proteomes" id="UP000514509">
    <property type="component" value="Chromosome"/>
</dbReference>
<feature type="transmembrane region" description="Helical" evidence="1">
    <location>
        <begin position="7"/>
        <end position="29"/>
    </location>
</feature>
<dbReference type="KEGG" id="add:HUW48_19860"/>
<evidence type="ECO:0000313" key="2">
    <source>
        <dbReference type="EMBL" id="QMU30144.1"/>
    </source>
</evidence>
<sequence>MKKDWLMIFWMAFLGCLIIGYLTWAVFFVDKPETKVSVFGITAAISAAVTSVLAVNINHKKTKEREFEFLILKEKQKVYSHFYNALFDSFHNSRVGQEDFSQETLNELMNFKKGLINWGSERLIKKYLTYDNIIAGNTNVLEIITASDEFLREIRKDLGHEEAKNINLVGVVLNPEARKELYNLQSNS</sequence>
<protein>
    <submittedName>
        <fullName evidence="2">Uncharacterized protein</fullName>
    </submittedName>
</protein>
<organism evidence="2 3">
    <name type="scientific">Adhaeribacter radiodurans</name>
    <dbReference type="NCBI Taxonomy" id="2745197"/>
    <lineage>
        <taxon>Bacteria</taxon>
        <taxon>Pseudomonadati</taxon>
        <taxon>Bacteroidota</taxon>
        <taxon>Cytophagia</taxon>
        <taxon>Cytophagales</taxon>
        <taxon>Hymenobacteraceae</taxon>
        <taxon>Adhaeribacter</taxon>
    </lineage>
</organism>
<keyword evidence="1" id="KW-0812">Transmembrane</keyword>
<dbReference type="AlphaFoldDB" id="A0A7L7LBR8"/>
<evidence type="ECO:0000313" key="3">
    <source>
        <dbReference type="Proteomes" id="UP000514509"/>
    </source>
</evidence>
<reference evidence="2 3" key="2">
    <citation type="submission" date="2020-08" db="EMBL/GenBank/DDBJ databases">
        <title>Adhaeribacter dokdonensis sp. nov., isolated from the rhizosphere of Elymus tsukushiensis, a plant native to the Dokdo Islands, Republic of Korea.</title>
        <authorList>
            <person name="Ghim S.Y."/>
        </authorList>
    </citation>
    <scope>NUCLEOTIDE SEQUENCE [LARGE SCALE GENOMIC DNA]</scope>
    <source>
        <strain evidence="2 3">KUDC8001</strain>
    </source>
</reference>
<dbReference type="EMBL" id="CP055153">
    <property type="protein sequence ID" value="QMU30144.1"/>
    <property type="molecule type" value="Genomic_DNA"/>
</dbReference>
<dbReference type="PROSITE" id="PS51257">
    <property type="entry name" value="PROKAR_LIPOPROTEIN"/>
    <property type="match status" value="1"/>
</dbReference>